<protein>
    <submittedName>
        <fullName evidence="1">Uncharacterized protein</fullName>
    </submittedName>
</protein>
<proteinExistence type="predicted"/>
<dbReference type="AlphaFoldDB" id="A0A370BAW8"/>
<evidence type="ECO:0000313" key="2">
    <source>
        <dbReference type="Proteomes" id="UP000253741"/>
    </source>
</evidence>
<name>A0A370BAW8_9ACTN</name>
<evidence type="ECO:0000313" key="1">
    <source>
        <dbReference type="EMBL" id="RDG38781.1"/>
    </source>
</evidence>
<dbReference type="OrthoDB" id="3425223at2"/>
<accession>A0A370BAW8</accession>
<sequence length="217" mass="22486">MSPLTAARGAAGLAAVDDIEYGARFLGTLSLHEGRDPALLRHWAAVAAEFGAALAGDARAAHAGAANAGADSVQGDPVRGDSVRVVESTGGLERGLLARYTSRPPTIELYTDSVDAAERLVRAHGWREWFPAGSVRAAALAHEAVHERLHHGSERAVLKQALGHTALRLGRLRVLAHVAGAEELAAHAYAQSVCGLGRSPLLLSAALAASAAPAREK</sequence>
<dbReference type="EMBL" id="QQNA01000044">
    <property type="protein sequence ID" value="RDG38781.1"/>
    <property type="molecule type" value="Genomic_DNA"/>
</dbReference>
<reference evidence="1 2" key="1">
    <citation type="submission" date="2018-07" db="EMBL/GenBank/DDBJ databases">
        <title>Streptomyces species from bats.</title>
        <authorList>
            <person name="Dunlap C."/>
        </authorList>
    </citation>
    <scope>NUCLEOTIDE SEQUENCE [LARGE SCALE GENOMIC DNA]</scope>
    <source>
        <strain evidence="1 2">AC230</strain>
    </source>
</reference>
<keyword evidence="2" id="KW-1185">Reference proteome</keyword>
<organism evidence="1 2">
    <name type="scientific">Streptomyces corynorhini</name>
    <dbReference type="NCBI Taxonomy" id="2282652"/>
    <lineage>
        <taxon>Bacteria</taxon>
        <taxon>Bacillati</taxon>
        <taxon>Actinomycetota</taxon>
        <taxon>Actinomycetes</taxon>
        <taxon>Kitasatosporales</taxon>
        <taxon>Streptomycetaceae</taxon>
        <taxon>Streptomyces</taxon>
    </lineage>
</organism>
<dbReference type="RefSeq" id="WP_114622879.1">
    <property type="nucleotide sequence ID" value="NZ_QQNA01000044.1"/>
</dbReference>
<dbReference type="Proteomes" id="UP000253741">
    <property type="component" value="Unassembled WGS sequence"/>
</dbReference>
<comment type="caution">
    <text evidence="1">The sequence shown here is derived from an EMBL/GenBank/DDBJ whole genome shotgun (WGS) entry which is preliminary data.</text>
</comment>
<gene>
    <name evidence="1" type="ORF">DVH02_07305</name>
</gene>